<keyword evidence="3" id="KW-1185">Reference proteome</keyword>
<sequence>MQDRRKEPRIAVSVPLQVHDLARECYLGNLANISHGGLMLFSPTAIACNRIFQIRITLPESLLTQERNRLDLGVESLWQESCDEGERFWVGFQIIDLQPQDKALLGRLIEALSH</sequence>
<dbReference type="InterPro" id="IPR009875">
    <property type="entry name" value="PilZ_domain"/>
</dbReference>
<dbReference type="Proteomes" id="UP001321450">
    <property type="component" value="Chromosome"/>
</dbReference>
<evidence type="ECO:0000313" key="2">
    <source>
        <dbReference type="EMBL" id="BCX88732.1"/>
    </source>
</evidence>
<organism evidence="2 3">
    <name type="scientific">Methylomarinovum tepidoasis</name>
    <dbReference type="NCBI Taxonomy" id="2840183"/>
    <lineage>
        <taxon>Bacteria</taxon>
        <taxon>Pseudomonadati</taxon>
        <taxon>Pseudomonadota</taxon>
        <taxon>Gammaproteobacteria</taxon>
        <taxon>Methylococcales</taxon>
        <taxon>Methylothermaceae</taxon>
        <taxon>Methylomarinovum</taxon>
    </lineage>
</organism>
<evidence type="ECO:0000259" key="1">
    <source>
        <dbReference type="Pfam" id="PF07238"/>
    </source>
</evidence>
<dbReference type="Gene3D" id="2.40.10.220">
    <property type="entry name" value="predicted glycosyltransferase like domains"/>
    <property type="match status" value="1"/>
</dbReference>
<accession>A0AAU9CM58</accession>
<reference evidence="3" key="1">
    <citation type="journal article" date="2024" name="Int. J. Syst. Evol. Microbiol.">
        <title>Methylomarinovum tepidoasis sp. nov., a moderately thermophilic methanotroph of the family Methylothermaceae isolated from a deep-sea hydrothermal field.</title>
        <authorList>
            <person name="Hirayama H."/>
            <person name="Takaki Y."/>
            <person name="Abe M."/>
            <person name="Miyazaki M."/>
            <person name="Uematsu K."/>
            <person name="Matsui Y."/>
            <person name="Takai K."/>
        </authorList>
    </citation>
    <scope>NUCLEOTIDE SEQUENCE [LARGE SCALE GENOMIC DNA]</scope>
    <source>
        <strain evidence="3">IN45</strain>
    </source>
</reference>
<dbReference type="AlphaFoldDB" id="A0AAU9CM58"/>
<dbReference type="SUPFAM" id="SSF141371">
    <property type="entry name" value="PilZ domain-like"/>
    <property type="match status" value="1"/>
</dbReference>
<dbReference type="Pfam" id="PF07238">
    <property type="entry name" value="PilZ"/>
    <property type="match status" value="1"/>
</dbReference>
<dbReference type="KEGG" id="meiy:MIN45_P1101"/>
<dbReference type="EMBL" id="AP024718">
    <property type="protein sequence ID" value="BCX88732.1"/>
    <property type="molecule type" value="Genomic_DNA"/>
</dbReference>
<evidence type="ECO:0000313" key="3">
    <source>
        <dbReference type="Proteomes" id="UP001321450"/>
    </source>
</evidence>
<gene>
    <name evidence="2" type="ORF">MIN45_P1101</name>
</gene>
<dbReference type="RefSeq" id="WP_286293979.1">
    <property type="nucleotide sequence ID" value="NZ_AP024718.1"/>
</dbReference>
<feature type="domain" description="PilZ" evidence="1">
    <location>
        <begin position="3"/>
        <end position="110"/>
    </location>
</feature>
<proteinExistence type="predicted"/>
<dbReference type="GO" id="GO:0035438">
    <property type="term" value="F:cyclic-di-GMP binding"/>
    <property type="evidence" value="ECO:0007669"/>
    <property type="project" value="InterPro"/>
</dbReference>
<protein>
    <recommendedName>
        <fullName evidence="1">PilZ domain-containing protein</fullName>
    </recommendedName>
</protein>
<name>A0AAU9CM58_9GAMM</name>